<dbReference type="AlphaFoldDB" id="A0A090RPG2"/>
<sequence length="41" mass="4687">MATRASSMMERKHQTHHGFTIKQPIENRLTLGYISCSNLVV</sequence>
<dbReference type="Proteomes" id="UP000029228">
    <property type="component" value="Unassembled WGS sequence"/>
</dbReference>
<comment type="caution">
    <text evidence="1">The sequence shown here is derived from an EMBL/GenBank/DDBJ whole genome shotgun (WGS) entry which is preliminary data.</text>
</comment>
<organism evidence="1 2">
    <name type="scientific">Vibrio maritimus</name>
    <dbReference type="NCBI Taxonomy" id="990268"/>
    <lineage>
        <taxon>Bacteria</taxon>
        <taxon>Pseudomonadati</taxon>
        <taxon>Pseudomonadota</taxon>
        <taxon>Gammaproteobacteria</taxon>
        <taxon>Vibrionales</taxon>
        <taxon>Vibrionaceae</taxon>
        <taxon>Vibrio</taxon>
    </lineage>
</organism>
<keyword evidence="2" id="KW-1185">Reference proteome</keyword>
<accession>A0A090RPG2</accession>
<protein>
    <submittedName>
        <fullName evidence="1">Uncharacterized protein</fullName>
    </submittedName>
</protein>
<reference evidence="1 2" key="1">
    <citation type="submission" date="2014-09" db="EMBL/GenBank/DDBJ databases">
        <title>Vibrio maritimus JCM 19235. (C45) whole genome shotgun sequence.</title>
        <authorList>
            <person name="Sawabe T."/>
            <person name="Meirelles P."/>
            <person name="Nakanishi M."/>
            <person name="Sayaka M."/>
            <person name="Hattori M."/>
            <person name="Ohkuma M."/>
        </authorList>
    </citation>
    <scope>NUCLEOTIDE SEQUENCE [LARGE SCALE GENOMIC DNA]</scope>
    <source>
        <strain evidence="2">JCM19235</strain>
    </source>
</reference>
<name>A0A090RPG2_9VIBR</name>
<evidence type="ECO:0000313" key="2">
    <source>
        <dbReference type="Proteomes" id="UP000029228"/>
    </source>
</evidence>
<evidence type="ECO:0000313" key="1">
    <source>
        <dbReference type="EMBL" id="GAL17161.1"/>
    </source>
</evidence>
<gene>
    <name evidence="1" type="ORF">JCM19235_5710</name>
</gene>
<proteinExistence type="predicted"/>
<dbReference type="EMBL" id="BBMR01000001">
    <property type="protein sequence ID" value="GAL17161.1"/>
    <property type="molecule type" value="Genomic_DNA"/>
</dbReference>